<feature type="disulfide bond" evidence="6">
    <location>
        <begin position="35"/>
        <end position="331"/>
    </location>
</feature>
<dbReference type="GO" id="GO:0005975">
    <property type="term" value="P:carbohydrate metabolic process"/>
    <property type="evidence" value="ECO:0007669"/>
    <property type="project" value="UniProtKB-UniRule"/>
</dbReference>
<organism evidence="9">
    <name type="scientific">Clastoptera arizonana</name>
    <name type="common">Arizona spittle bug</name>
    <dbReference type="NCBI Taxonomy" id="38151"/>
    <lineage>
        <taxon>Eukaryota</taxon>
        <taxon>Metazoa</taxon>
        <taxon>Ecdysozoa</taxon>
        <taxon>Arthropoda</taxon>
        <taxon>Hexapoda</taxon>
        <taxon>Insecta</taxon>
        <taxon>Pterygota</taxon>
        <taxon>Neoptera</taxon>
        <taxon>Paraneoptera</taxon>
        <taxon>Hemiptera</taxon>
        <taxon>Auchenorrhyncha</taxon>
        <taxon>Cercopoidea</taxon>
        <taxon>Clastopteridae</taxon>
        <taxon>Clastoptera</taxon>
    </lineage>
</organism>
<dbReference type="Pfam" id="PF01630">
    <property type="entry name" value="Glyco_hydro_56"/>
    <property type="match status" value="1"/>
</dbReference>
<dbReference type="EMBL" id="GEDC01021591">
    <property type="protein sequence ID" value="JAS15707.1"/>
    <property type="molecule type" value="Transcribed_RNA"/>
</dbReference>
<feature type="chain" id="PRO_5008580554" description="Hyaluronidase" evidence="8">
    <location>
        <begin position="24"/>
        <end position="351"/>
    </location>
</feature>
<dbReference type="PANTHER" id="PTHR11769:SF35">
    <property type="entry name" value="HYALURONIDASE"/>
    <property type="match status" value="1"/>
</dbReference>
<feature type="active site" description="Proton donor" evidence="5">
    <location>
        <position position="136"/>
    </location>
</feature>
<evidence type="ECO:0000256" key="7">
    <source>
        <dbReference type="RuleBase" id="RU610713"/>
    </source>
</evidence>
<feature type="signal peptide" evidence="8">
    <location>
        <begin position="1"/>
        <end position="23"/>
    </location>
</feature>
<dbReference type="GO" id="GO:0004415">
    <property type="term" value="F:hyalurononglucosaminidase activity"/>
    <property type="evidence" value="ECO:0007669"/>
    <property type="project" value="UniProtKB-UniRule"/>
</dbReference>
<protein>
    <recommendedName>
        <fullName evidence="7">Hyaluronidase</fullName>
        <ecNumber evidence="7">3.2.1.35</ecNumber>
    </recommendedName>
</protein>
<evidence type="ECO:0000256" key="3">
    <source>
        <dbReference type="ARBA" id="ARBA00023180"/>
    </source>
</evidence>
<dbReference type="InterPro" id="IPR013785">
    <property type="entry name" value="Aldolase_TIM"/>
</dbReference>
<dbReference type="PRINTS" id="PR00846">
    <property type="entry name" value="GLHYDRLASE56"/>
</dbReference>
<dbReference type="EC" id="3.2.1.35" evidence="7"/>
<evidence type="ECO:0000256" key="8">
    <source>
        <dbReference type="SAM" id="SignalP"/>
    </source>
</evidence>
<dbReference type="SUPFAM" id="SSF51445">
    <property type="entry name" value="(Trans)glycosidases"/>
    <property type="match status" value="1"/>
</dbReference>
<sequence length="351" mass="40404">MEGLRALLLGLFAIVIITNETTGFKVIWNVPTELCKVRHNMSFTYVVKEYGITMNDDDYFRGNEISLLYTPGLFPEIKGYKYDKSLKVPDVSKLTYINGGLPQDGKIMDHLDAFEIFINKTVPNPRNKGLIIIDMEHFGATWAQNFNDMEIYRIMSRKKVQDKNPTWTTAEVEKQAKLDYERAATNFIVKTLAYGKALRPFAKWGYYQYPQCFNQCNQGSCSASNEADNDQMILLWKRSDVLFPSAYLANECTPEGRAIITSGKVKECHRVLKKYNTTANVYPYIYFKYFFHDTFVPDIDIENLIKVPKDEGADGIIIWGSSNDLNNLERCKMFDDYVRKTIGPIAKKYVS</sequence>
<evidence type="ECO:0000256" key="2">
    <source>
        <dbReference type="ARBA" id="ARBA00023157"/>
    </source>
</evidence>
<feature type="disulfide bond" evidence="6">
    <location>
        <begin position="212"/>
        <end position="221"/>
    </location>
</feature>
<comment type="catalytic activity">
    <reaction evidence="7">
        <text>Random hydrolysis of (1-&gt;4)-linkages between N-acetyl-beta-D-glucosamine and D-glucuronate residues in hyaluronate.</text>
        <dbReference type="EC" id="3.2.1.35"/>
    </reaction>
</comment>
<accession>A0A1B6CQB0</accession>
<comment type="similarity">
    <text evidence="1 4 7">Belongs to the glycosyl hydrolase 56 family.</text>
</comment>
<evidence type="ECO:0000256" key="1">
    <source>
        <dbReference type="ARBA" id="ARBA00008871"/>
    </source>
</evidence>
<dbReference type="PRINTS" id="PR00847">
    <property type="entry name" value="HYALURONDASE"/>
</dbReference>
<evidence type="ECO:0000256" key="4">
    <source>
        <dbReference type="PIRNR" id="PIRNR038193"/>
    </source>
</evidence>
<proteinExistence type="inferred from homology"/>
<evidence type="ECO:0000313" key="9">
    <source>
        <dbReference type="EMBL" id="JAS15707.1"/>
    </source>
</evidence>
<keyword evidence="8" id="KW-0732">Signal</keyword>
<evidence type="ECO:0000256" key="5">
    <source>
        <dbReference type="PIRSR" id="PIRSR038193-1"/>
    </source>
</evidence>
<dbReference type="InterPro" id="IPR018155">
    <property type="entry name" value="Hyaluronidase"/>
</dbReference>
<gene>
    <name evidence="9" type="ORF">g.5276</name>
</gene>
<evidence type="ECO:0000256" key="6">
    <source>
        <dbReference type="PIRSR" id="PIRSR038193-3"/>
    </source>
</evidence>
<dbReference type="PANTHER" id="PTHR11769">
    <property type="entry name" value="HYALURONIDASE"/>
    <property type="match status" value="1"/>
</dbReference>
<dbReference type="InterPro" id="IPR017853">
    <property type="entry name" value="GH"/>
</dbReference>
<keyword evidence="3" id="KW-0325">Glycoprotein</keyword>
<dbReference type="AlphaFoldDB" id="A0A1B6CQB0"/>
<dbReference type="GO" id="GO:0006952">
    <property type="term" value="P:defense response"/>
    <property type="evidence" value="ECO:0007669"/>
    <property type="project" value="InterPro"/>
</dbReference>
<dbReference type="Gene3D" id="3.20.20.70">
    <property type="entry name" value="Aldolase class I"/>
    <property type="match status" value="1"/>
</dbReference>
<dbReference type="GO" id="GO:0030214">
    <property type="term" value="P:hyaluronan catabolic process"/>
    <property type="evidence" value="ECO:0007669"/>
    <property type="project" value="TreeGrafter"/>
</dbReference>
<keyword evidence="2 6" id="KW-1015">Disulfide bond</keyword>
<name>A0A1B6CQB0_9HEMI</name>
<reference evidence="9" key="1">
    <citation type="submission" date="2015-12" db="EMBL/GenBank/DDBJ databases">
        <title>De novo transcriptome assembly of four potential Pierce s Disease insect vectors from Arizona vineyards.</title>
        <authorList>
            <person name="Tassone E.E."/>
        </authorList>
    </citation>
    <scope>NUCLEOTIDE SEQUENCE</scope>
</reference>
<dbReference type="InterPro" id="IPR001329">
    <property type="entry name" value="Venom_Hyaluronidase"/>
</dbReference>
<keyword evidence="7" id="KW-0378">Hydrolase</keyword>
<dbReference type="PIRSF" id="PIRSF038193">
    <property type="entry name" value="Hyaluronidase"/>
    <property type="match status" value="1"/>
</dbReference>
<keyword evidence="7" id="KW-0326">Glycosidase</keyword>